<reference evidence="2 3" key="1">
    <citation type="submission" date="2016-11" db="EMBL/GenBank/DDBJ databases">
        <title>Whole genomes of Flavobacteriaceae.</title>
        <authorList>
            <person name="Stine C."/>
            <person name="Li C."/>
            <person name="Tadesse D."/>
        </authorList>
    </citation>
    <scope>NUCLEOTIDE SEQUENCE [LARGE SCALE GENOMIC DNA]</scope>
    <source>
        <strain evidence="2 3">DSM 15937</strain>
    </source>
</reference>
<accession>A0ABX4BLT6</accession>
<name>A0ABX4BLT6_FLAFR</name>
<dbReference type="Gene3D" id="3.40.50.360">
    <property type="match status" value="1"/>
</dbReference>
<feature type="domain" description="NADPH-dependent FMN reductase-like" evidence="1">
    <location>
        <begin position="6"/>
        <end position="139"/>
    </location>
</feature>
<dbReference type="SUPFAM" id="SSF52218">
    <property type="entry name" value="Flavoproteins"/>
    <property type="match status" value="1"/>
</dbReference>
<dbReference type="InterPro" id="IPR029039">
    <property type="entry name" value="Flavoprotein-like_sf"/>
</dbReference>
<dbReference type="PANTHER" id="PTHR30543:SF21">
    <property type="entry name" value="NAD(P)H-DEPENDENT FMN REDUCTASE LOT6"/>
    <property type="match status" value="1"/>
</dbReference>
<dbReference type="RefSeq" id="WP_074656428.1">
    <property type="nucleotide sequence ID" value="NZ_MUGV01000035.1"/>
</dbReference>
<dbReference type="Pfam" id="PF03358">
    <property type="entry name" value="FMN_red"/>
    <property type="match status" value="1"/>
</dbReference>
<dbReference type="InterPro" id="IPR050712">
    <property type="entry name" value="NAD(P)H-dep_reductase"/>
</dbReference>
<keyword evidence="3" id="KW-1185">Reference proteome</keyword>
<dbReference type="PANTHER" id="PTHR30543">
    <property type="entry name" value="CHROMATE REDUCTASE"/>
    <property type="match status" value="1"/>
</dbReference>
<comment type="caution">
    <text evidence="2">The sequence shown here is derived from an EMBL/GenBank/DDBJ whole genome shotgun (WGS) entry which is preliminary data.</text>
</comment>
<dbReference type="InterPro" id="IPR005025">
    <property type="entry name" value="FMN_Rdtase-like_dom"/>
</dbReference>
<protein>
    <submittedName>
        <fullName evidence="2">FMN reductase</fullName>
    </submittedName>
</protein>
<evidence type="ECO:0000313" key="2">
    <source>
        <dbReference type="EMBL" id="OXA76610.1"/>
    </source>
</evidence>
<evidence type="ECO:0000259" key="1">
    <source>
        <dbReference type="Pfam" id="PF03358"/>
    </source>
</evidence>
<proteinExistence type="predicted"/>
<sequence>MSNSKIKIFAITGSTRKNSSNYKILKHISENLKTEFEVEIFEDLEELPHFNPDLDTENSPEGITFFRDKIALANGIIICTPEYVFSLPGSLKNALEWCVSTTIFSKKKIGLITASASGEMAHEQLILIMKTLEAQFKDENLLLIQGVRGKINEEGKIINNETLATVNKFIMNFEKEFLTEI</sequence>
<dbReference type="Proteomes" id="UP000198382">
    <property type="component" value="Unassembled WGS sequence"/>
</dbReference>
<gene>
    <name evidence="2" type="ORF">B0A65_18300</name>
</gene>
<dbReference type="EMBL" id="MUGV01000035">
    <property type="protein sequence ID" value="OXA76610.1"/>
    <property type="molecule type" value="Genomic_DNA"/>
</dbReference>
<evidence type="ECO:0000313" key="3">
    <source>
        <dbReference type="Proteomes" id="UP000198382"/>
    </source>
</evidence>
<organism evidence="2 3">
    <name type="scientific">Flavobacterium frigidimaris</name>
    <dbReference type="NCBI Taxonomy" id="262320"/>
    <lineage>
        <taxon>Bacteria</taxon>
        <taxon>Pseudomonadati</taxon>
        <taxon>Bacteroidota</taxon>
        <taxon>Flavobacteriia</taxon>
        <taxon>Flavobacteriales</taxon>
        <taxon>Flavobacteriaceae</taxon>
        <taxon>Flavobacterium</taxon>
    </lineage>
</organism>